<name>A0ABT0VJ01_9LACO</name>
<feature type="binding site" evidence="8">
    <location>
        <position position="46"/>
    </location>
    <ligand>
        <name>L-glutamine</name>
        <dbReference type="ChEBI" id="CHEBI:58359"/>
    </ligand>
</feature>
<feature type="active site" evidence="8">
    <location>
        <position position="330"/>
    </location>
</feature>
<keyword evidence="8" id="KW-0055">Arginine biosynthesis</keyword>
<proteinExistence type="inferred from homology"/>
<protein>
    <recommendedName>
        <fullName evidence="8">Carbamoyl phosphate synthase small chain</fullName>
        <ecNumber evidence="8">6.3.5.5</ecNumber>
    </recommendedName>
    <alternativeName>
        <fullName evidence="8">Carbamoyl phosphate synthetase glutamine chain</fullName>
    </alternativeName>
</protein>
<sequence length="356" mass="39959">MVKRYLVLENGSVYSGNGFGAETDVIGEVVFTTGMTGYQETITDPSYCEQIIVFTYPMIGNYGINKHDFESLKPQTKAIIVKEIARRPTNYNMQKTLTDYAVEHQLVGLADIDTRALTKELRDNGVMRGIITDDPKRVKETAILANYQPHDQVQRVTTKNVYQAPNQGVRVAVIDFGLKQSILKALAKRQAEVIVFPATVTLEEILKVQPDGILLSNGPGNPIDRPEVLPLIQQLQHRFPLMGICLGHQLFALANGAKTYKMKFGHRGFNHAVFDKNHQKTTFTSQNHGYAVDEESLKATNLEITHQEINDHTIEGVRLKNYSAFSVQFHPDAAPGPHDAEYLFDDFIAMIKNNEE</sequence>
<dbReference type="RefSeq" id="WP_205143471.1">
    <property type="nucleotide sequence ID" value="NZ_JAFBDN010000006.1"/>
</dbReference>
<feature type="binding site" evidence="8">
    <location>
        <position position="249"/>
    </location>
    <ligand>
        <name>L-glutamine</name>
        <dbReference type="ChEBI" id="CHEBI:58359"/>
    </ligand>
</feature>
<dbReference type="InterPro" id="IPR006274">
    <property type="entry name" value="CarbamoylP_synth_ssu"/>
</dbReference>
<comment type="pathway">
    <text evidence="1 8">Amino-acid biosynthesis; L-arginine biosynthesis; carbamoyl phosphate from bicarbonate: step 1/1.</text>
</comment>
<dbReference type="Gene3D" id="3.40.50.880">
    <property type="match status" value="1"/>
</dbReference>
<feature type="binding site" evidence="8">
    <location>
        <position position="246"/>
    </location>
    <ligand>
        <name>L-glutamine</name>
        <dbReference type="ChEBI" id="CHEBI:58359"/>
    </ligand>
</feature>
<dbReference type="SUPFAM" id="SSF52317">
    <property type="entry name" value="Class I glutamine amidotransferase-like"/>
    <property type="match status" value="1"/>
</dbReference>
<dbReference type="SUPFAM" id="SSF52021">
    <property type="entry name" value="Carbamoyl phosphate synthetase, small subunit N-terminal domain"/>
    <property type="match status" value="1"/>
</dbReference>
<dbReference type="PRINTS" id="PR00097">
    <property type="entry name" value="ANTSNTHASEII"/>
</dbReference>
<accession>A0ABT0VJ01</accession>
<feature type="binding site" evidence="8">
    <location>
        <position position="287"/>
    </location>
    <ligand>
        <name>L-glutamine</name>
        <dbReference type="ChEBI" id="CHEBI:58359"/>
    </ligand>
</feature>
<keyword evidence="3 8" id="KW-0436">Ligase</keyword>
<comment type="caution">
    <text evidence="10">The sequence shown here is derived from an EMBL/GenBank/DDBJ whole genome shotgun (WGS) entry which is preliminary data.</text>
</comment>
<dbReference type="PANTHER" id="PTHR43418:SF7">
    <property type="entry name" value="CARBAMOYL-PHOSPHATE SYNTHASE SMALL CHAIN"/>
    <property type="match status" value="1"/>
</dbReference>
<evidence type="ECO:0000256" key="2">
    <source>
        <dbReference type="ARBA" id="ARBA00007800"/>
    </source>
</evidence>
<keyword evidence="8" id="KW-0028">Amino-acid biosynthesis</keyword>
<comment type="subunit">
    <text evidence="8">Composed of two chains; the small (or glutamine) chain promotes the hydrolysis of glutamine to ammonia, which is used by the large (or ammonia) chain to synthesize carbamoyl phosphate. Tetramer of heterodimers (alpha,beta)4.</text>
</comment>
<dbReference type="CDD" id="cd01744">
    <property type="entry name" value="GATase1_CPSase"/>
    <property type="match status" value="1"/>
</dbReference>
<comment type="catalytic activity">
    <reaction evidence="8">
        <text>L-glutamine + H2O = L-glutamate + NH4(+)</text>
        <dbReference type="Rhea" id="RHEA:15889"/>
        <dbReference type="ChEBI" id="CHEBI:15377"/>
        <dbReference type="ChEBI" id="CHEBI:28938"/>
        <dbReference type="ChEBI" id="CHEBI:29985"/>
        <dbReference type="ChEBI" id="CHEBI:58359"/>
    </reaction>
</comment>
<dbReference type="Proteomes" id="UP001057481">
    <property type="component" value="Unassembled WGS sequence"/>
</dbReference>
<dbReference type="NCBIfam" id="NF009475">
    <property type="entry name" value="PRK12838.1"/>
    <property type="match status" value="1"/>
</dbReference>
<evidence type="ECO:0000256" key="5">
    <source>
        <dbReference type="ARBA" id="ARBA00022840"/>
    </source>
</evidence>
<feature type="active site" evidence="8">
    <location>
        <position position="332"/>
    </location>
</feature>
<feature type="domain" description="Carbamoyl-phosphate synthase small subunit N-terminal" evidence="9">
    <location>
        <begin position="2"/>
        <end position="132"/>
    </location>
</feature>
<feature type="region of interest" description="CPSase" evidence="8">
    <location>
        <begin position="1"/>
        <end position="170"/>
    </location>
</feature>
<feature type="binding site" evidence="8">
    <location>
        <position position="220"/>
    </location>
    <ligand>
        <name>L-glutamine</name>
        <dbReference type="ChEBI" id="CHEBI:58359"/>
    </ligand>
</feature>
<gene>
    <name evidence="8" type="primary">carA</name>
    <name evidence="10" type="ORF">KAK10_05640</name>
</gene>
<keyword evidence="8" id="KW-0665">Pyrimidine biosynthesis</keyword>
<dbReference type="InterPro" id="IPR035686">
    <property type="entry name" value="CPSase_GATase1"/>
</dbReference>
<comment type="similarity">
    <text evidence="2 8">Belongs to the CarA family.</text>
</comment>
<feature type="binding site" evidence="8">
    <location>
        <position position="290"/>
    </location>
    <ligand>
        <name>L-glutamine</name>
        <dbReference type="ChEBI" id="CHEBI:58359"/>
    </ligand>
</feature>
<evidence type="ECO:0000256" key="3">
    <source>
        <dbReference type="ARBA" id="ARBA00022598"/>
    </source>
</evidence>
<dbReference type="Pfam" id="PF00117">
    <property type="entry name" value="GATase"/>
    <property type="match status" value="1"/>
</dbReference>
<keyword evidence="5 8" id="KW-0067">ATP-binding</keyword>
<dbReference type="InterPro" id="IPR036480">
    <property type="entry name" value="CarbP_synth_ssu_N_sf"/>
</dbReference>
<organism evidence="10 11">
    <name type="scientific">Periweissella beninensis</name>
    <dbReference type="NCBI Taxonomy" id="504936"/>
    <lineage>
        <taxon>Bacteria</taxon>
        <taxon>Bacillati</taxon>
        <taxon>Bacillota</taxon>
        <taxon>Bacilli</taxon>
        <taxon>Lactobacillales</taxon>
        <taxon>Lactobacillaceae</taxon>
        <taxon>Periweissella</taxon>
    </lineage>
</organism>
<evidence type="ECO:0000256" key="1">
    <source>
        <dbReference type="ARBA" id="ARBA00005077"/>
    </source>
</evidence>
<keyword evidence="4 8" id="KW-0547">Nucleotide-binding</keyword>
<dbReference type="HAMAP" id="MF_01209">
    <property type="entry name" value="CPSase_S_chain"/>
    <property type="match status" value="1"/>
</dbReference>
<dbReference type="SMART" id="SM01097">
    <property type="entry name" value="CPSase_sm_chain"/>
    <property type="match status" value="1"/>
</dbReference>
<feature type="binding site" evidence="8">
    <location>
        <position position="218"/>
    </location>
    <ligand>
        <name>L-glutamine</name>
        <dbReference type="ChEBI" id="CHEBI:58359"/>
    </ligand>
</feature>
<keyword evidence="6 8" id="KW-0315">Glutamine amidotransferase</keyword>
<dbReference type="InterPro" id="IPR002474">
    <property type="entry name" value="CarbamoylP_synth_ssu_N"/>
</dbReference>
<dbReference type="InterPro" id="IPR017926">
    <property type="entry name" value="GATASE"/>
</dbReference>
<reference evidence="10" key="1">
    <citation type="submission" date="2021-04" db="EMBL/GenBank/DDBJ databases">
        <title>Taxonomic assessment of Weissella genus.</title>
        <authorList>
            <person name="Fanelli F."/>
            <person name="Chieffi D."/>
            <person name="Dell'Aquila A."/>
            <person name="Gyu-Sung C."/>
            <person name="Franz C.M.A.P."/>
            <person name="Fusco V."/>
        </authorList>
    </citation>
    <scope>NUCLEOTIDE SEQUENCE</scope>
    <source>
        <strain evidence="10">LMG 25373</strain>
    </source>
</reference>
<dbReference type="Pfam" id="PF00988">
    <property type="entry name" value="CPSase_sm_chain"/>
    <property type="match status" value="1"/>
</dbReference>
<dbReference type="Gene3D" id="3.50.30.20">
    <property type="entry name" value="Carbamoyl-phosphate synthase small subunit, N-terminal domain"/>
    <property type="match status" value="1"/>
</dbReference>
<feature type="active site" description="Nucleophile" evidence="8">
    <location>
        <position position="245"/>
    </location>
</feature>
<dbReference type="PRINTS" id="PR00099">
    <property type="entry name" value="CPSGATASE"/>
</dbReference>
<dbReference type="EMBL" id="JAGMVS010000063">
    <property type="protein sequence ID" value="MCM2437389.1"/>
    <property type="molecule type" value="Genomic_DNA"/>
</dbReference>
<comment type="function">
    <text evidence="8">Small subunit of the glutamine-dependent carbamoyl phosphate synthetase (CPSase). CPSase catalyzes the formation of carbamoyl phosphate from the ammonia moiety of glutamine, carbonate, and phosphate donated by ATP, constituting the first step of 2 biosynthetic pathways, one leading to arginine and/or urea and the other to pyrimidine nucleotides. The small subunit (glutamine amidotransferase) binds and cleaves glutamine to supply the large subunit with the substrate ammonia.</text>
</comment>
<evidence type="ECO:0000256" key="8">
    <source>
        <dbReference type="HAMAP-Rule" id="MF_01209"/>
    </source>
</evidence>
<comment type="pathway">
    <text evidence="8">Pyrimidine metabolism; UMP biosynthesis via de novo pathway; (S)-dihydroorotate from bicarbonate: step 1/3.</text>
</comment>
<comment type="catalytic activity">
    <reaction evidence="7 8">
        <text>hydrogencarbonate + L-glutamine + 2 ATP + H2O = carbamoyl phosphate + L-glutamate + 2 ADP + phosphate + 2 H(+)</text>
        <dbReference type="Rhea" id="RHEA:18633"/>
        <dbReference type="ChEBI" id="CHEBI:15377"/>
        <dbReference type="ChEBI" id="CHEBI:15378"/>
        <dbReference type="ChEBI" id="CHEBI:17544"/>
        <dbReference type="ChEBI" id="CHEBI:29985"/>
        <dbReference type="ChEBI" id="CHEBI:30616"/>
        <dbReference type="ChEBI" id="CHEBI:43474"/>
        <dbReference type="ChEBI" id="CHEBI:58228"/>
        <dbReference type="ChEBI" id="CHEBI:58359"/>
        <dbReference type="ChEBI" id="CHEBI:456216"/>
        <dbReference type="EC" id="6.3.5.5"/>
    </reaction>
</comment>
<evidence type="ECO:0000313" key="10">
    <source>
        <dbReference type="EMBL" id="MCM2437389.1"/>
    </source>
</evidence>
<evidence type="ECO:0000259" key="9">
    <source>
        <dbReference type="SMART" id="SM01097"/>
    </source>
</evidence>
<keyword evidence="11" id="KW-1185">Reference proteome</keyword>
<dbReference type="EC" id="6.3.5.5" evidence="8"/>
<dbReference type="InterPro" id="IPR050472">
    <property type="entry name" value="Anth_synth/Amidotransfase"/>
</dbReference>
<evidence type="ECO:0000256" key="4">
    <source>
        <dbReference type="ARBA" id="ARBA00022741"/>
    </source>
</evidence>
<evidence type="ECO:0000313" key="11">
    <source>
        <dbReference type="Proteomes" id="UP001057481"/>
    </source>
</evidence>
<evidence type="ECO:0000256" key="7">
    <source>
        <dbReference type="ARBA" id="ARBA00048816"/>
    </source>
</evidence>
<feature type="binding site" evidence="8">
    <location>
        <position position="289"/>
    </location>
    <ligand>
        <name>L-glutamine</name>
        <dbReference type="ChEBI" id="CHEBI:58359"/>
    </ligand>
</feature>
<dbReference type="NCBIfam" id="TIGR01368">
    <property type="entry name" value="CPSaseIIsmall"/>
    <property type="match status" value="1"/>
</dbReference>
<dbReference type="PANTHER" id="PTHR43418">
    <property type="entry name" value="MULTIFUNCTIONAL TRYPTOPHAN BIOSYNTHESIS PROTEIN-RELATED"/>
    <property type="match status" value="1"/>
</dbReference>
<dbReference type="PROSITE" id="PS51273">
    <property type="entry name" value="GATASE_TYPE_1"/>
    <property type="match status" value="1"/>
</dbReference>
<dbReference type="InterPro" id="IPR029062">
    <property type="entry name" value="Class_I_gatase-like"/>
</dbReference>
<evidence type="ECO:0000256" key="6">
    <source>
        <dbReference type="ARBA" id="ARBA00022962"/>
    </source>
</evidence>
<dbReference type="PRINTS" id="PR00096">
    <property type="entry name" value="GATASE"/>
</dbReference>